<evidence type="ECO:0000313" key="3">
    <source>
        <dbReference type="EMBL" id="MBK1783865.1"/>
    </source>
</evidence>
<gene>
    <name evidence="3" type="ORF">JHE00_05940</name>
</gene>
<accession>A0A934V489</accession>
<dbReference type="RefSeq" id="WP_200315474.1">
    <property type="nucleotide sequence ID" value="NZ_JAENJH010000001.1"/>
</dbReference>
<dbReference type="EMBL" id="JAENJH010000001">
    <property type="protein sequence ID" value="MBK1783865.1"/>
    <property type="molecule type" value="Genomic_DNA"/>
</dbReference>
<keyword evidence="4" id="KW-1185">Reference proteome</keyword>
<evidence type="ECO:0000313" key="4">
    <source>
        <dbReference type="Proteomes" id="UP000635245"/>
    </source>
</evidence>
<dbReference type="PANTHER" id="PTHR43861">
    <property type="entry name" value="TRANS-ACONITATE 2-METHYLTRANSFERASE-RELATED"/>
    <property type="match status" value="1"/>
</dbReference>
<name>A0A934V489_9PSEU</name>
<keyword evidence="3" id="KW-0489">Methyltransferase</keyword>
<dbReference type="InterPro" id="IPR041698">
    <property type="entry name" value="Methyltransf_25"/>
</dbReference>
<dbReference type="GO" id="GO:0008168">
    <property type="term" value="F:methyltransferase activity"/>
    <property type="evidence" value="ECO:0007669"/>
    <property type="project" value="UniProtKB-KW"/>
</dbReference>
<dbReference type="SUPFAM" id="SSF53335">
    <property type="entry name" value="S-adenosyl-L-methionine-dependent methyltransferases"/>
    <property type="match status" value="1"/>
</dbReference>
<evidence type="ECO:0000256" key="1">
    <source>
        <dbReference type="ARBA" id="ARBA00022679"/>
    </source>
</evidence>
<feature type="domain" description="Methyltransferase" evidence="2">
    <location>
        <begin position="50"/>
        <end position="144"/>
    </location>
</feature>
<comment type="caution">
    <text evidence="3">The sequence shown here is derived from an EMBL/GenBank/DDBJ whole genome shotgun (WGS) entry which is preliminary data.</text>
</comment>
<proteinExistence type="predicted"/>
<reference evidence="3" key="1">
    <citation type="submission" date="2020-12" db="EMBL/GenBank/DDBJ databases">
        <title>Prauserella sp. ASG 168, a novel actinomycete isolated from cave rock.</title>
        <authorList>
            <person name="Suriyachadkun C."/>
        </authorList>
    </citation>
    <scope>NUCLEOTIDE SEQUENCE</scope>
    <source>
        <strain evidence="3">ASG 168</strain>
    </source>
</reference>
<keyword evidence="1" id="KW-0808">Transferase</keyword>
<evidence type="ECO:0000259" key="2">
    <source>
        <dbReference type="Pfam" id="PF13649"/>
    </source>
</evidence>
<dbReference type="InterPro" id="IPR029063">
    <property type="entry name" value="SAM-dependent_MTases_sf"/>
</dbReference>
<dbReference type="AlphaFoldDB" id="A0A934V489"/>
<protein>
    <submittedName>
        <fullName evidence="3">Class I SAM-dependent methyltransferase</fullName>
    </submittedName>
</protein>
<dbReference type="Proteomes" id="UP000635245">
    <property type="component" value="Unassembled WGS sequence"/>
</dbReference>
<dbReference type="PANTHER" id="PTHR43861:SF3">
    <property type="entry name" value="PUTATIVE (AFU_ORTHOLOGUE AFUA_2G14390)-RELATED"/>
    <property type="match status" value="1"/>
</dbReference>
<dbReference type="GO" id="GO:0032259">
    <property type="term" value="P:methylation"/>
    <property type="evidence" value="ECO:0007669"/>
    <property type="project" value="UniProtKB-KW"/>
</dbReference>
<sequence>MRDGHTGVRQEFWERLWSTTLRERGETVARRPPNAQLTGEAADLPPGRALDAGCGHGTDTLWLAAHGWRVTAVDFSAAALEHGAATAEAAGAELVERVEWVEADLGTWTPPAEHYDLVVCLYVHVAGPVGELVRRMASGVAPGGTLLLVGHRPVDPATGDPTPAAGQRQVSVDEAVAALDPGHWEFVVAEERPRAAAGSGVDAVIRAHRVSRAGDHDLVLNNVD</sequence>
<organism evidence="3 4">
    <name type="scientific">Prauserella cavernicola</name>
    <dbReference type="NCBI Taxonomy" id="2800127"/>
    <lineage>
        <taxon>Bacteria</taxon>
        <taxon>Bacillati</taxon>
        <taxon>Actinomycetota</taxon>
        <taxon>Actinomycetes</taxon>
        <taxon>Pseudonocardiales</taxon>
        <taxon>Pseudonocardiaceae</taxon>
        <taxon>Prauserella</taxon>
    </lineage>
</organism>
<dbReference type="Gene3D" id="3.40.50.150">
    <property type="entry name" value="Vaccinia Virus protein VP39"/>
    <property type="match status" value="1"/>
</dbReference>
<dbReference type="CDD" id="cd02440">
    <property type="entry name" value="AdoMet_MTases"/>
    <property type="match status" value="1"/>
</dbReference>
<dbReference type="Pfam" id="PF13649">
    <property type="entry name" value="Methyltransf_25"/>
    <property type="match status" value="1"/>
</dbReference>